<dbReference type="Proteomes" id="UP001595377">
    <property type="component" value="Unassembled WGS sequence"/>
</dbReference>
<name>A0ABV7DCM7_9HYPH</name>
<proteinExistence type="predicted"/>
<evidence type="ECO:0000313" key="1">
    <source>
        <dbReference type="EMBL" id="MFC3072366.1"/>
    </source>
</evidence>
<keyword evidence="2" id="KW-1185">Reference proteome</keyword>
<protein>
    <submittedName>
        <fullName evidence="1">Uncharacterized protein</fullName>
    </submittedName>
</protein>
<evidence type="ECO:0000313" key="2">
    <source>
        <dbReference type="Proteomes" id="UP001595377"/>
    </source>
</evidence>
<sequence>MGKWLLSGAVGLLGAVSSAISIYTFVMPAERAQAALDASRETEMRIAAGVVEQMKALGFDLTKAQEHLSGGNASEAITSALELVALPEQDETLKLKTDVAYQITPYKLPLGLYFVREDTAIGTLAGEKTEFPLAKPVTLPAPAERCSLTLMKGVNEGANRGYAEVLIHCRPAS</sequence>
<gene>
    <name evidence="1" type="ORF">ACFOHH_04525</name>
</gene>
<reference evidence="2" key="1">
    <citation type="journal article" date="2019" name="Int. J. Syst. Evol. Microbiol.">
        <title>The Global Catalogue of Microorganisms (GCM) 10K type strain sequencing project: providing services to taxonomists for standard genome sequencing and annotation.</title>
        <authorList>
            <consortium name="The Broad Institute Genomics Platform"/>
            <consortium name="The Broad Institute Genome Sequencing Center for Infectious Disease"/>
            <person name="Wu L."/>
            <person name="Ma J."/>
        </authorList>
    </citation>
    <scope>NUCLEOTIDE SEQUENCE [LARGE SCALE GENOMIC DNA]</scope>
    <source>
        <strain evidence="2">KCTC 52677</strain>
    </source>
</reference>
<accession>A0ABV7DCM7</accession>
<organism evidence="1 2">
    <name type="scientific">Shinella pollutisoli</name>
    <dbReference type="NCBI Taxonomy" id="2250594"/>
    <lineage>
        <taxon>Bacteria</taxon>
        <taxon>Pseudomonadati</taxon>
        <taxon>Pseudomonadota</taxon>
        <taxon>Alphaproteobacteria</taxon>
        <taxon>Hyphomicrobiales</taxon>
        <taxon>Rhizobiaceae</taxon>
        <taxon>Shinella</taxon>
    </lineage>
</organism>
<dbReference type="RefSeq" id="WP_257317906.1">
    <property type="nucleotide sequence ID" value="NZ_JANFDG010000035.1"/>
</dbReference>
<comment type="caution">
    <text evidence="1">The sequence shown here is derived from an EMBL/GenBank/DDBJ whole genome shotgun (WGS) entry which is preliminary data.</text>
</comment>
<dbReference type="EMBL" id="JBHRSP010000006">
    <property type="protein sequence ID" value="MFC3072366.1"/>
    <property type="molecule type" value="Genomic_DNA"/>
</dbReference>